<feature type="compositionally biased region" description="Basic and acidic residues" evidence="2">
    <location>
        <begin position="224"/>
        <end position="250"/>
    </location>
</feature>
<feature type="compositionally biased region" description="Basic and acidic residues" evidence="2">
    <location>
        <begin position="144"/>
        <end position="159"/>
    </location>
</feature>
<reference evidence="3 4" key="1">
    <citation type="journal article" date="2018" name="PLoS ONE">
        <title>The draft genome of Kipferlia bialata reveals reductive genome evolution in fornicate parasites.</title>
        <authorList>
            <person name="Tanifuji G."/>
            <person name="Takabayashi S."/>
            <person name="Kume K."/>
            <person name="Takagi M."/>
            <person name="Nakayama T."/>
            <person name="Kamikawa R."/>
            <person name="Inagaki Y."/>
            <person name="Hashimoto T."/>
        </authorList>
    </citation>
    <scope>NUCLEOTIDE SEQUENCE [LARGE SCALE GENOMIC DNA]</scope>
    <source>
        <strain evidence="3">NY0173</strain>
    </source>
</reference>
<dbReference type="Proteomes" id="UP000265618">
    <property type="component" value="Unassembled WGS sequence"/>
</dbReference>
<name>A0A9K3CQS4_9EUKA</name>
<accession>A0A9K3CQS4</accession>
<protein>
    <submittedName>
        <fullName evidence="3">Uncharacterized protein</fullName>
    </submittedName>
</protein>
<keyword evidence="4" id="KW-1185">Reference proteome</keyword>
<dbReference type="EMBL" id="BDIP01000258">
    <property type="protein sequence ID" value="GIQ80871.1"/>
    <property type="molecule type" value="Genomic_DNA"/>
</dbReference>
<feature type="compositionally biased region" description="Basic and acidic residues" evidence="2">
    <location>
        <begin position="175"/>
        <end position="204"/>
    </location>
</feature>
<feature type="region of interest" description="Disordered" evidence="2">
    <location>
        <begin position="128"/>
        <end position="266"/>
    </location>
</feature>
<feature type="region of interest" description="Disordered" evidence="2">
    <location>
        <begin position="96"/>
        <end position="116"/>
    </location>
</feature>
<evidence type="ECO:0000313" key="4">
    <source>
        <dbReference type="Proteomes" id="UP000265618"/>
    </source>
</evidence>
<evidence type="ECO:0000256" key="2">
    <source>
        <dbReference type="SAM" id="MobiDB-lite"/>
    </source>
</evidence>
<comment type="caution">
    <text evidence="3">The sequence shown here is derived from an EMBL/GenBank/DDBJ whole genome shotgun (WGS) entry which is preliminary data.</text>
</comment>
<keyword evidence="1" id="KW-0175">Coiled coil</keyword>
<feature type="compositionally biased region" description="Polar residues" evidence="2">
    <location>
        <begin position="97"/>
        <end position="111"/>
    </location>
</feature>
<evidence type="ECO:0000256" key="1">
    <source>
        <dbReference type="SAM" id="Coils"/>
    </source>
</evidence>
<proteinExistence type="predicted"/>
<feature type="coiled-coil region" evidence="1">
    <location>
        <begin position="17"/>
        <end position="44"/>
    </location>
</feature>
<sequence>MSSLTTSSVAIRLEPHLVVLEAEVSEIEGDLQILQNMYAKYTRDCFKDGVRYLQSLKRDKVRSQNEIHHQIARVQQEIGQSEVLLSELHTNRHPTEVVTSSPILSRSTHSTPLPPPGMVSRVNRHTTHTHTHTHGAVGVNPVSQEERERERERVVERGLHLSPLSVPSPQPGDVATERVYGRERSRLSREGERDGSLGDGDGRGMDVGIGVSTPVYSPSVSRGVGERERERERDLDSRGRTQRRERERESGIVSSKYSGSPDDVQSGGAILVRDQLTGRVTSIFSPILAHRRNL</sequence>
<organism evidence="3 4">
    <name type="scientific">Kipferlia bialata</name>
    <dbReference type="NCBI Taxonomy" id="797122"/>
    <lineage>
        <taxon>Eukaryota</taxon>
        <taxon>Metamonada</taxon>
        <taxon>Carpediemonas-like organisms</taxon>
        <taxon>Kipferlia</taxon>
    </lineage>
</organism>
<dbReference type="AlphaFoldDB" id="A0A9K3CQS4"/>
<gene>
    <name evidence="3" type="ORF">KIPB_001742</name>
</gene>
<evidence type="ECO:0000313" key="3">
    <source>
        <dbReference type="EMBL" id="GIQ80871.1"/>
    </source>
</evidence>